<evidence type="ECO:0000256" key="5">
    <source>
        <dbReference type="ARBA" id="ARBA00022592"/>
    </source>
</evidence>
<evidence type="ECO:0000256" key="9">
    <source>
        <dbReference type="SAM" id="Phobius"/>
    </source>
</evidence>
<proteinExistence type="inferred from homology"/>
<feature type="transmembrane region" description="Helical" evidence="9">
    <location>
        <begin position="78"/>
        <end position="97"/>
    </location>
</feature>
<keyword evidence="8 9" id="KW-0472">Membrane</keyword>
<keyword evidence="11" id="KW-1185">Reference proteome</keyword>
<name>A0A133UYK0_9EURY</name>
<feature type="transmembrane region" description="Helical" evidence="9">
    <location>
        <begin position="311"/>
        <end position="332"/>
    </location>
</feature>
<evidence type="ECO:0000256" key="1">
    <source>
        <dbReference type="ARBA" id="ARBA00001981"/>
    </source>
</evidence>
<protein>
    <recommendedName>
        <fullName evidence="12">Inorganic phosphate transporter</fullName>
    </recommendedName>
</protein>
<dbReference type="GO" id="GO:0035435">
    <property type="term" value="P:phosphate ion transmembrane transport"/>
    <property type="evidence" value="ECO:0007669"/>
    <property type="project" value="TreeGrafter"/>
</dbReference>
<evidence type="ECO:0000256" key="2">
    <source>
        <dbReference type="ARBA" id="ARBA00004141"/>
    </source>
</evidence>
<dbReference type="GO" id="GO:0016020">
    <property type="term" value="C:membrane"/>
    <property type="evidence" value="ECO:0007669"/>
    <property type="project" value="UniProtKB-SubCell"/>
</dbReference>
<dbReference type="PATRIC" id="fig|1698272.3.peg.656"/>
<evidence type="ECO:0000256" key="6">
    <source>
        <dbReference type="ARBA" id="ARBA00022692"/>
    </source>
</evidence>
<dbReference type="EMBL" id="LHXW01000053">
    <property type="protein sequence ID" value="KXA99292.1"/>
    <property type="molecule type" value="Genomic_DNA"/>
</dbReference>
<feature type="transmembrane region" description="Helical" evidence="9">
    <location>
        <begin position="38"/>
        <end position="58"/>
    </location>
</feature>
<evidence type="ECO:0000256" key="8">
    <source>
        <dbReference type="ARBA" id="ARBA00023136"/>
    </source>
</evidence>
<organism evidence="10 11">
    <name type="scientific">candidate division MSBL1 archaeon SCGC-AAA261C02</name>
    <dbReference type="NCBI Taxonomy" id="1698272"/>
    <lineage>
        <taxon>Archaea</taxon>
        <taxon>Methanobacteriati</taxon>
        <taxon>Methanobacteriota</taxon>
        <taxon>candidate division MSBL1</taxon>
    </lineage>
</organism>
<comment type="function">
    <text evidence="1">Potential transporter for phosphate.</text>
</comment>
<dbReference type="AlphaFoldDB" id="A0A133UYK0"/>
<feature type="transmembrane region" description="Helical" evidence="9">
    <location>
        <begin position="136"/>
        <end position="162"/>
    </location>
</feature>
<dbReference type="InterPro" id="IPR001204">
    <property type="entry name" value="Phos_transporter"/>
</dbReference>
<evidence type="ECO:0000256" key="3">
    <source>
        <dbReference type="ARBA" id="ARBA00009916"/>
    </source>
</evidence>
<keyword evidence="7 9" id="KW-1133">Transmembrane helix</keyword>
<keyword evidence="6 9" id="KW-0812">Transmembrane</keyword>
<evidence type="ECO:0000313" key="11">
    <source>
        <dbReference type="Proteomes" id="UP000070520"/>
    </source>
</evidence>
<dbReference type="GO" id="GO:0005315">
    <property type="term" value="F:phosphate transmembrane transporter activity"/>
    <property type="evidence" value="ECO:0007669"/>
    <property type="project" value="InterPro"/>
</dbReference>
<keyword evidence="4" id="KW-0813">Transport</keyword>
<evidence type="ECO:0000256" key="7">
    <source>
        <dbReference type="ARBA" id="ARBA00022989"/>
    </source>
</evidence>
<feature type="transmembrane region" description="Helical" evidence="9">
    <location>
        <begin position="215"/>
        <end position="238"/>
    </location>
</feature>
<evidence type="ECO:0000313" key="10">
    <source>
        <dbReference type="EMBL" id="KXA99292.1"/>
    </source>
</evidence>
<comment type="subcellular location">
    <subcellularLocation>
        <location evidence="2">Membrane</location>
        <topology evidence="2">Multi-pass membrane protein</topology>
    </subcellularLocation>
</comment>
<feature type="transmembrane region" description="Helical" evidence="9">
    <location>
        <begin position="109"/>
        <end position="130"/>
    </location>
</feature>
<accession>A0A133UYK0</accession>
<evidence type="ECO:0000256" key="4">
    <source>
        <dbReference type="ARBA" id="ARBA00022448"/>
    </source>
</evidence>
<evidence type="ECO:0008006" key="12">
    <source>
        <dbReference type="Google" id="ProtNLM"/>
    </source>
</evidence>
<dbReference type="Proteomes" id="UP000070520">
    <property type="component" value="Unassembled WGS sequence"/>
</dbReference>
<comment type="caution">
    <text evidence="10">The sequence shown here is derived from an EMBL/GenBank/DDBJ whole genome shotgun (WGS) entry which is preliminary data.</text>
</comment>
<reference evidence="10 11" key="1">
    <citation type="journal article" date="2016" name="Sci. Rep.">
        <title>Metabolic traits of an uncultured archaeal lineage -MSBL1- from brine pools of the Red Sea.</title>
        <authorList>
            <person name="Mwirichia R."/>
            <person name="Alam I."/>
            <person name="Rashid M."/>
            <person name="Vinu M."/>
            <person name="Ba-Alawi W."/>
            <person name="Anthony Kamau A."/>
            <person name="Kamanda Ngugi D."/>
            <person name="Goker M."/>
            <person name="Klenk H.P."/>
            <person name="Bajic V."/>
            <person name="Stingl U."/>
        </authorList>
    </citation>
    <scope>NUCLEOTIDE SEQUENCE [LARGE SCALE GENOMIC DNA]</scope>
    <source>
        <strain evidence="10">SCGC-AAA261C02</strain>
    </source>
</reference>
<keyword evidence="5" id="KW-0592">Phosphate transport</keyword>
<dbReference type="PANTHER" id="PTHR11101:SF80">
    <property type="entry name" value="PHOSPHATE TRANSPORTER"/>
    <property type="match status" value="1"/>
</dbReference>
<sequence length="337" mass="34279">MVVALIAIFYVAWNIGTNDAGNAMGTAVGGRVLTYRRAVAIMIIFVALGAVLEGWKVMETVGTGIVTSPGDQNPLAQLPLIAAISMIAAGLWVTIASTFGMPVSTHQSIIGAIMGAGILISVLEPSGVVANVEYGALGTIGLCWVFTPIGAAIFAFVIYKLFTPALRRMKSAVTINRVFGVLVAAGGAFTAYSLGANGVGTATAVLYAVSGEGESAIWSPQLIALFGGVALAVGVLTYSRRVMRTVGSGITRLDAPTACAAQFGAALTVWSFTQFGMPVSTSQAIVGGVLGVGLVKGIATVSKGKLGRIGVAWILTPLAGAGITLLFGWIAVTIGVL</sequence>
<gene>
    <name evidence="10" type="ORF">AKJ42_03425</name>
</gene>
<dbReference type="Pfam" id="PF01384">
    <property type="entry name" value="PHO4"/>
    <property type="match status" value="2"/>
</dbReference>
<dbReference type="PANTHER" id="PTHR11101">
    <property type="entry name" value="PHOSPHATE TRANSPORTER"/>
    <property type="match status" value="1"/>
</dbReference>
<feature type="transmembrane region" description="Helical" evidence="9">
    <location>
        <begin position="174"/>
        <end position="195"/>
    </location>
</feature>
<comment type="similarity">
    <text evidence="3">Belongs to the inorganic phosphate transporter (PiT) (TC 2.A.20) family.</text>
</comment>